<feature type="compositionally biased region" description="Low complexity" evidence="1">
    <location>
        <begin position="1"/>
        <end position="19"/>
    </location>
</feature>
<keyword evidence="3" id="KW-1185">Reference proteome</keyword>
<dbReference type="Proteomes" id="UP000077266">
    <property type="component" value="Unassembled WGS sequence"/>
</dbReference>
<evidence type="ECO:0000313" key="2">
    <source>
        <dbReference type="EMBL" id="KZW02508.1"/>
    </source>
</evidence>
<organism evidence="2 3">
    <name type="scientific">Exidia glandulosa HHB12029</name>
    <dbReference type="NCBI Taxonomy" id="1314781"/>
    <lineage>
        <taxon>Eukaryota</taxon>
        <taxon>Fungi</taxon>
        <taxon>Dikarya</taxon>
        <taxon>Basidiomycota</taxon>
        <taxon>Agaricomycotina</taxon>
        <taxon>Agaricomycetes</taxon>
        <taxon>Auriculariales</taxon>
        <taxon>Exidiaceae</taxon>
        <taxon>Exidia</taxon>
    </lineage>
</organism>
<name>A0A165PQ44_EXIGL</name>
<proteinExistence type="predicted"/>
<dbReference type="AlphaFoldDB" id="A0A165PQ44"/>
<evidence type="ECO:0000313" key="3">
    <source>
        <dbReference type="Proteomes" id="UP000077266"/>
    </source>
</evidence>
<reference evidence="2 3" key="1">
    <citation type="journal article" date="2016" name="Mol. Biol. Evol.">
        <title>Comparative Genomics of Early-Diverging Mushroom-Forming Fungi Provides Insights into the Origins of Lignocellulose Decay Capabilities.</title>
        <authorList>
            <person name="Nagy L.G."/>
            <person name="Riley R."/>
            <person name="Tritt A."/>
            <person name="Adam C."/>
            <person name="Daum C."/>
            <person name="Floudas D."/>
            <person name="Sun H."/>
            <person name="Yadav J.S."/>
            <person name="Pangilinan J."/>
            <person name="Larsson K.H."/>
            <person name="Matsuura K."/>
            <person name="Barry K."/>
            <person name="Labutti K."/>
            <person name="Kuo R."/>
            <person name="Ohm R.A."/>
            <person name="Bhattacharya S.S."/>
            <person name="Shirouzu T."/>
            <person name="Yoshinaga Y."/>
            <person name="Martin F.M."/>
            <person name="Grigoriev I.V."/>
            <person name="Hibbett D.S."/>
        </authorList>
    </citation>
    <scope>NUCLEOTIDE SEQUENCE [LARGE SCALE GENOMIC DNA]</scope>
    <source>
        <strain evidence="2 3">HHB12029</strain>
    </source>
</reference>
<gene>
    <name evidence="2" type="ORF">EXIGLDRAFT_759997</name>
</gene>
<accession>A0A165PQ44</accession>
<protein>
    <submittedName>
        <fullName evidence="2">Uncharacterized protein</fullName>
    </submittedName>
</protein>
<dbReference type="InParanoid" id="A0A165PQ44"/>
<dbReference type="EMBL" id="KV425888">
    <property type="protein sequence ID" value="KZW02508.1"/>
    <property type="molecule type" value="Genomic_DNA"/>
</dbReference>
<dbReference type="OrthoDB" id="3143640at2759"/>
<sequence length="153" mass="16316">MPQAAQSMPSPSPSTSSSTARFQQFDDYHSALEPFSKLVLASTSPTRAAVRIHCTVPTWTPDCHSLSLDDVHELRTRALYFIHNLLNKLRAAGVQATYQLAPACGSSVALRALPLSARSPSPTSSACSSTTDDTLRDKALMASIDGVPTLTLS</sequence>
<evidence type="ECO:0000256" key="1">
    <source>
        <dbReference type="SAM" id="MobiDB-lite"/>
    </source>
</evidence>
<feature type="region of interest" description="Disordered" evidence="1">
    <location>
        <begin position="1"/>
        <end position="20"/>
    </location>
</feature>